<dbReference type="Pfam" id="PF17921">
    <property type="entry name" value="Integrase_H2C2"/>
    <property type="match status" value="1"/>
</dbReference>
<dbReference type="InterPro" id="IPR041588">
    <property type="entry name" value="Integrase_H2C2"/>
</dbReference>
<dbReference type="Proteomes" id="UP001603857">
    <property type="component" value="Unassembled WGS sequence"/>
</dbReference>
<protein>
    <recommendedName>
        <fullName evidence="1">Integrase zinc-binding domain-containing protein</fullName>
    </recommendedName>
</protein>
<organism evidence="2 3">
    <name type="scientific">Flemingia macrophylla</name>
    <dbReference type="NCBI Taxonomy" id="520843"/>
    <lineage>
        <taxon>Eukaryota</taxon>
        <taxon>Viridiplantae</taxon>
        <taxon>Streptophyta</taxon>
        <taxon>Embryophyta</taxon>
        <taxon>Tracheophyta</taxon>
        <taxon>Spermatophyta</taxon>
        <taxon>Magnoliopsida</taxon>
        <taxon>eudicotyledons</taxon>
        <taxon>Gunneridae</taxon>
        <taxon>Pentapetalae</taxon>
        <taxon>rosids</taxon>
        <taxon>fabids</taxon>
        <taxon>Fabales</taxon>
        <taxon>Fabaceae</taxon>
        <taxon>Papilionoideae</taxon>
        <taxon>50 kb inversion clade</taxon>
        <taxon>NPAAA clade</taxon>
        <taxon>indigoferoid/millettioid clade</taxon>
        <taxon>Phaseoleae</taxon>
        <taxon>Flemingia</taxon>
    </lineage>
</organism>
<dbReference type="Gene3D" id="1.10.340.70">
    <property type="match status" value="1"/>
</dbReference>
<dbReference type="AlphaFoldDB" id="A0ABD1N086"/>
<proteinExistence type="predicted"/>
<sequence length="66" mass="7717">MPSYSICRHSRLKATLGCLAATYYWPAMISRDLWEFIRHCSTCQHNKHLTQKQIGLLQPLSRPMKV</sequence>
<evidence type="ECO:0000313" key="2">
    <source>
        <dbReference type="EMBL" id="KAL2341296.1"/>
    </source>
</evidence>
<comment type="caution">
    <text evidence="2">The sequence shown here is derived from an EMBL/GenBank/DDBJ whole genome shotgun (WGS) entry which is preliminary data.</text>
</comment>
<feature type="domain" description="Integrase zinc-binding" evidence="1">
    <location>
        <begin position="9"/>
        <end position="48"/>
    </location>
</feature>
<name>A0ABD1N086_9FABA</name>
<gene>
    <name evidence="2" type="ORF">Fmac_009236</name>
</gene>
<dbReference type="EMBL" id="JBGMDY010000003">
    <property type="protein sequence ID" value="KAL2341296.1"/>
    <property type="molecule type" value="Genomic_DNA"/>
</dbReference>
<evidence type="ECO:0000313" key="3">
    <source>
        <dbReference type="Proteomes" id="UP001603857"/>
    </source>
</evidence>
<accession>A0ABD1N086</accession>
<keyword evidence="3" id="KW-1185">Reference proteome</keyword>
<evidence type="ECO:0000259" key="1">
    <source>
        <dbReference type="Pfam" id="PF17921"/>
    </source>
</evidence>
<reference evidence="2 3" key="1">
    <citation type="submission" date="2024-08" db="EMBL/GenBank/DDBJ databases">
        <title>Insights into the chromosomal genome structure of Flemingia macrophylla.</title>
        <authorList>
            <person name="Ding Y."/>
            <person name="Zhao Y."/>
            <person name="Bi W."/>
            <person name="Wu M."/>
            <person name="Zhao G."/>
            <person name="Gong Y."/>
            <person name="Li W."/>
            <person name="Zhang P."/>
        </authorList>
    </citation>
    <scope>NUCLEOTIDE SEQUENCE [LARGE SCALE GENOMIC DNA]</scope>
    <source>
        <strain evidence="2">DYQJB</strain>
        <tissue evidence="2">Leaf</tissue>
    </source>
</reference>